<evidence type="ECO:0008006" key="4">
    <source>
        <dbReference type="Google" id="ProtNLM"/>
    </source>
</evidence>
<dbReference type="AlphaFoldDB" id="A0AAF3J1G4"/>
<name>A0AAF3J1G4_9BILA</name>
<evidence type="ECO:0000256" key="1">
    <source>
        <dbReference type="ARBA" id="ARBA00010552"/>
    </source>
</evidence>
<dbReference type="InterPro" id="IPR006175">
    <property type="entry name" value="YjgF/YER057c/UK114"/>
</dbReference>
<reference evidence="3" key="1">
    <citation type="submission" date="2024-02" db="UniProtKB">
        <authorList>
            <consortium name="WormBaseParasite"/>
        </authorList>
    </citation>
    <scope>IDENTIFICATION</scope>
</reference>
<dbReference type="Proteomes" id="UP000887575">
    <property type="component" value="Unassembled WGS sequence"/>
</dbReference>
<dbReference type="SUPFAM" id="SSF55298">
    <property type="entry name" value="YjgF-like"/>
    <property type="match status" value="1"/>
</dbReference>
<sequence length="129" mass="14071">MKRVINSSKVPSISAPLSQAIQAGDFIFVSGQVGRESNGDLGKTVERQVELALRHIESILHEVGATMENVVKVSVWLADIKSAPSMNLIYKKFFSNNPPARAAYQVAKLPMDACVEIEAIAHLPKKSKL</sequence>
<dbReference type="NCBIfam" id="TIGR00004">
    <property type="entry name" value="Rid family detoxifying hydrolase"/>
    <property type="match status" value="1"/>
</dbReference>
<evidence type="ECO:0000313" key="2">
    <source>
        <dbReference type="Proteomes" id="UP000887575"/>
    </source>
</evidence>
<dbReference type="Gene3D" id="3.30.1330.40">
    <property type="entry name" value="RutC-like"/>
    <property type="match status" value="1"/>
</dbReference>
<comment type="similarity">
    <text evidence="1">Belongs to the RutC family.</text>
</comment>
<keyword evidence="2" id="KW-1185">Reference proteome</keyword>
<organism evidence="2 3">
    <name type="scientific">Mesorhabditis belari</name>
    <dbReference type="NCBI Taxonomy" id="2138241"/>
    <lineage>
        <taxon>Eukaryota</taxon>
        <taxon>Metazoa</taxon>
        <taxon>Ecdysozoa</taxon>
        <taxon>Nematoda</taxon>
        <taxon>Chromadorea</taxon>
        <taxon>Rhabditida</taxon>
        <taxon>Rhabditina</taxon>
        <taxon>Rhabditomorpha</taxon>
        <taxon>Rhabditoidea</taxon>
        <taxon>Rhabditidae</taxon>
        <taxon>Mesorhabditinae</taxon>
        <taxon>Mesorhabditis</taxon>
    </lineage>
</organism>
<dbReference type="CDD" id="cd00448">
    <property type="entry name" value="YjgF_YER057c_UK114_family"/>
    <property type="match status" value="1"/>
</dbReference>
<protein>
    <recommendedName>
        <fullName evidence="4">Enamine deaminase RidA</fullName>
    </recommendedName>
</protein>
<dbReference type="PROSITE" id="PS01094">
    <property type="entry name" value="UPF0076"/>
    <property type="match status" value="1"/>
</dbReference>
<dbReference type="GO" id="GO:0019239">
    <property type="term" value="F:deaminase activity"/>
    <property type="evidence" value="ECO:0007669"/>
    <property type="project" value="TreeGrafter"/>
</dbReference>
<dbReference type="InterPro" id="IPR035959">
    <property type="entry name" value="RutC-like_sf"/>
</dbReference>
<dbReference type="PANTHER" id="PTHR11803">
    <property type="entry name" value="2-IMINOBUTANOATE/2-IMINOPROPANOATE DEAMINASE RIDA"/>
    <property type="match status" value="1"/>
</dbReference>
<dbReference type="GO" id="GO:0005829">
    <property type="term" value="C:cytosol"/>
    <property type="evidence" value="ECO:0007669"/>
    <property type="project" value="TreeGrafter"/>
</dbReference>
<dbReference type="Pfam" id="PF01042">
    <property type="entry name" value="Ribonuc_L-PSP"/>
    <property type="match status" value="1"/>
</dbReference>
<dbReference type="PANTHER" id="PTHR11803:SF39">
    <property type="entry name" value="2-IMINOBUTANOATE_2-IMINOPROPANOATE DEAMINASE"/>
    <property type="match status" value="1"/>
</dbReference>
<dbReference type="FunFam" id="3.30.1330.40:FF:000001">
    <property type="entry name" value="L-PSP family endoribonuclease"/>
    <property type="match status" value="1"/>
</dbReference>
<dbReference type="InterPro" id="IPR019897">
    <property type="entry name" value="RidA_CS"/>
</dbReference>
<evidence type="ECO:0000313" key="3">
    <source>
        <dbReference type="WBParaSite" id="MBELARI_LOCUS10254"/>
    </source>
</evidence>
<proteinExistence type="inferred from homology"/>
<accession>A0AAF3J1G4</accession>
<dbReference type="InterPro" id="IPR006056">
    <property type="entry name" value="RidA"/>
</dbReference>
<dbReference type="WBParaSite" id="MBELARI_LOCUS10254">
    <property type="protein sequence ID" value="MBELARI_LOCUS10254"/>
    <property type="gene ID" value="MBELARI_LOCUS10254"/>
</dbReference>